<accession>A0AA38R6D0</accession>
<dbReference type="Pfam" id="PF00931">
    <property type="entry name" value="NB-ARC"/>
    <property type="match status" value="1"/>
</dbReference>
<evidence type="ECO:0000259" key="3">
    <source>
        <dbReference type="Pfam" id="PF24809"/>
    </source>
</evidence>
<dbReference type="GO" id="GO:0043531">
    <property type="term" value="F:ADP binding"/>
    <property type="evidence" value="ECO:0007669"/>
    <property type="project" value="InterPro"/>
</dbReference>
<dbReference type="InterPro" id="IPR002182">
    <property type="entry name" value="NB-ARC"/>
</dbReference>
<organism evidence="5 6">
    <name type="scientific">Coniochaeta hoffmannii</name>
    <dbReference type="NCBI Taxonomy" id="91930"/>
    <lineage>
        <taxon>Eukaryota</taxon>
        <taxon>Fungi</taxon>
        <taxon>Dikarya</taxon>
        <taxon>Ascomycota</taxon>
        <taxon>Pezizomycotina</taxon>
        <taxon>Sordariomycetes</taxon>
        <taxon>Sordariomycetidae</taxon>
        <taxon>Coniochaetales</taxon>
        <taxon>Coniochaetaceae</taxon>
        <taxon>Coniochaeta</taxon>
    </lineage>
</organism>
<dbReference type="SUPFAM" id="SSF48452">
    <property type="entry name" value="TPR-like"/>
    <property type="match status" value="2"/>
</dbReference>
<dbReference type="PRINTS" id="PR00364">
    <property type="entry name" value="DISEASERSIST"/>
</dbReference>
<dbReference type="PROSITE" id="PS50005">
    <property type="entry name" value="TPR"/>
    <property type="match status" value="2"/>
</dbReference>
<evidence type="ECO:0000256" key="1">
    <source>
        <dbReference type="PROSITE-ProRule" id="PRU00339"/>
    </source>
</evidence>
<dbReference type="PANTHER" id="PTHR35205">
    <property type="entry name" value="NB-ARC AND TPR DOMAIN PROTEIN"/>
    <property type="match status" value="1"/>
</dbReference>
<dbReference type="InterPro" id="IPR027417">
    <property type="entry name" value="P-loop_NTPase"/>
</dbReference>
<feature type="repeat" description="TPR" evidence="1">
    <location>
        <begin position="726"/>
        <end position="759"/>
    </location>
</feature>
<feature type="domain" description="DUF7708" evidence="3">
    <location>
        <begin position="70"/>
        <end position="204"/>
    </location>
</feature>
<dbReference type="AlphaFoldDB" id="A0AA38R6D0"/>
<dbReference type="Pfam" id="PF13424">
    <property type="entry name" value="TPR_12"/>
    <property type="match status" value="2"/>
</dbReference>
<dbReference type="InterPro" id="IPR056681">
    <property type="entry name" value="DUF7779"/>
</dbReference>
<sequence>MYREKSGDGSLWDRAIERYRDELSNSDDYATITEVNSLDDLVDYAKTLEPYLPKEKAALTSIRRLKPTLKFVDDFAAILAVSFGADTKITALVWGSIRLMLTLASSAGDTLKDVLDMLEELSLTLPRFKNYETSLALTPPLENALIDVYTEVICFYARCIHFFRAHPHALLQRDAWKDFRTDFTRTERRIKRLSSTVETEAEAIRMKHDMGKYGDVLELMESLRETNLKDDGKVDSGAICHHIPSDLSPRFWGREDALNEIEKVLEPGTRPHSLRVFTLSGIGGVGKTQIARQYVSRHRNQYPTIMWIGADNVINIGQSFRDVAKKIGLIQSEQEMQDTAAATLKVKNWLAETSHAWLFVFDNADDIAVLKHVWPANGQGAIIVTTRDANAASSISSEGYHVRPFDEKLGSEFLLHIVGLDASASANMEKASEITQALGGLPLALNQIGGFIVQRRLKLREFLPLYERNSSKIDSRKIGLSSYEHTLSTVWEMSFARLSGDSKTLLRLLPFFQPDSISESIFLEGSGSVDNEDLNFLGDEMDLGDAEEALLQAGLIDKDPETAILSIHRLIQAAVIRQQNREEKEAMLQSVVGLLSWGFPDTWSKDVGHQIGAWTKCEKCLPHVLHLLEQRDRAKLPLEDPQRYGELLLRCSWYLYEREQYEIAKRMAEAAIHNFVDQTSLAFASAVDLVGLVDLDMNKPSEAMKRFNQALEIRKQQHGPGDALVASSLNNIALAHTEMGELEEAYEAHNRAIAIRLERAMDRIGNSYSNMASLLLRMGKPNEAEEMLKCCPSLKGFTDDTFLKTGNPRFSGDMVLLSRIRLRQGRLDEAVRLATKALAFRQKLLGNRLKTCDSLYDVASLVHLQGQTATAIELLIQLSDIAGSIPGGDGQLARAQFKLSVLYQVAGREQASRTARELAEKSRKELRPELAERPFTEEEFNKLCLWMLW</sequence>
<keyword evidence="1" id="KW-0802">TPR repeat</keyword>
<evidence type="ECO:0000259" key="2">
    <source>
        <dbReference type="Pfam" id="PF00931"/>
    </source>
</evidence>
<feature type="repeat" description="TPR" evidence="1">
    <location>
        <begin position="684"/>
        <end position="717"/>
    </location>
</feature>
<dbReference type="PANTHER" id="PTHR35205:SF1">
    <property type="entry name" value="ZU5 DOMAIN-CONTAINING PROTEIN"/>
    <property type="match status" value="1"/>
</dbReference>
<feature type="domain" description="NB-ARC" evidence="2">
    <location>
        <begin position="261"/>
        <end position="407"/>
    </location>
</feature>
<dbReference type="Proteomes" id="UP001174691">
    <property type="component" value="Unassembled WGS sequence"/>
</dbReference>
<keyword evidence="6" id="KW-1185">Reference proteome</keyword>
<reference evidence="5" key="1">
    <citation type="submission" date="2022-07" db="EMBL/GenBank/DDBJ databases">
        <title>Fungi with potential for degradation of polypropylene.</title>
        <authorList>
            <person name="Gostincar C."/>
        </authorList>
    </citation>
    <scope>NUCLEOTIDE SEQUENCE</scope>
    <source>
        <strain evidence="5">EXF-13287</strain>
    </source>
</reference>
<dbReference type="InterPro" id="IPR019734">
    <property type="entry name" value="TPR_rpt"/>
</dbReference>
<dbReference type="InterPro" id="IPR011990">
    <property type="entry name" value="TPR-like_helical_dom_sf"/>
</dbReference>
<comment type="caution">
    <text evidence="5">The sequence shown here is derived from an EMBL/GenBank/DDBJ whole genome shotgun (WGS) entry which is preliminary data.</text>
</comment>
<dbReference type="InterPro" id="IPR056125">
    <property type="entry name" value="DUF7708"/>
</dbReference>
<dbReference type="SUPFAM" id="SSF52540">
    <property type="entry name" value="P-loop containing nucleoside triphosphate hydrolases"/>
    <property type="match status" value="1"/>
</dbReference>
<evidence type="ECO:0000313" key="5">
    <source>
        <dbReference type="EMBL" id="KAJ9137354.1"/>
    </source>
</evidence>
<proteinExistence type="predicted"/>
<dbReference type="EMBL" id="JANBVN010000162">
    <property type="protein sequence ID" value="KAJ9137354.1"/>
    <property type="molecule type" value="Genomic_DNA"/>
</dbReference>
<protein>
    <submittedName>
        <fullName evidence="5">TPR-like protein</fullName>
    </submittedName>
</protein>
<gene>
    <name evidence="5" type="ORF">NKR19_g8270</name>
</gene>
<evidence type="ECO:0000313" key="6">
    <source>
        <dbReference type="Proteomes" id="UP001174691"/>
    </source>
</evidence>
<dbReference type="Pfam" id="PF25000">
    <property type="entry name" value="DUF7779"/>
    <property type="match status" value="1"/>
</dbReference>
<dbReference type="Gene3D" id="3.40.50.300">
    <property type="entry name" value="P-loop containing nucleotide triphosphate hydrolases"/>
    <property type="match status" value="1"/>
</dbReference>
<dbReference type="SMART" id="SM00028">
    <property type="entry name" value="TPR"/>
    <property type="match status" value="4"/>
</dbReference>
<evidence type="ECO:0000259" key="4">
    <source>
        <dbReference type="Pfam" id="PF25000"/>
    </source>
</evidence>
<name>A0AA38R6D0_9PEZI</name>
<feature type="domain" description="DUF7779" evidence="4">
    <location>
        <begin position="494"/>
        <end position="582"/>
    </location>
</feature>
<dbReference type="Gene3D" id="1.25.40.10">
    <property type="entry name" value="Tetratricopeptide repeat domain"/>
    <property type="match status" value="2"/>
</dbReference>
<dbReference type="Pfam" id="PF24809">
    <property type="entry name" value="DUF7708"/>
    <property type="match status" value="1"/>
</dbReference>